<sequence length="63" mass="7455">MSKWIKCSAQMPDYFSDVLITDGKHVEVKWWDGDEWDCWAERNPSIRNDDVTHRVPLPQPPEV</sequence>
<proteinExistence type="predicted"/>
<organism evidence="2 3">
    <name type="scientific">Salmonella phage f18SE</name>
    <dbReference type="NCBI Taxonomy" id="1611545"/>
    <lineage>
        <taxon>Viruses</taxon>
        <taxon>Duplodnaviria</taxon>
        <taxon>Heunggongvirae</taxon>
        <taxon>Uroviricota</taxon>
        <taxon>Caudoviricetes</taxon>
        <taxon>Sarkviridae</taxon>
        <taxon>Guernseyvirinae</taxon>
        <taxon>Jerseyvirus</taxon>
        <taxon>Jerseyvirus f18SE</taxon>
    </lineage>
</organism>
<feature type="domain" description="DUF551" evidence="1">
    <location>
        <begin position="3"/>
        <end position="62"/>
    </location>
</feature>
<dbReference type="RefSeq" id="YP_009191603.1">
    <property type="nucleotide sequence ID" value="NC_028698.1"/>
</dbReference>
<dbReference type="GeneID" id="26523556"/>
<reference evidence="2 3" key="1">
    <citation type="journal article" date="2015" name="Genome Announc.">
        <title>Complete Genome Sequence of Salmonella enterica Serovar Enteritidis Bacteriophage f18SE, Isolated in Chile.</title>
        <authorList>
            <person name="Segovia C."/>
            <person name="Vasquez I."/>
            <person name="Maracaja-Coutinho V."/>
            <person name="Robeson J."/>
            <person name="Santander J."/>
        </authorList>
    </citation>
    <scope>NUCLEOTIDE SEQUENCE [LARGE SCALE GENOMIC DNA]</scope>
</reference>
<dbReference type="KEGG" id="vg:26523556"/>
<dbReference type="OrthoDB" id="161at1910976"/>
<dbReference type="Proteomes" id="UP000201487">
    <property type="component" value="Segment"/>
</dbReference>
<dbReference type="InterPro" id="IPR007539">
    <property type="entry name" value="DUF551"/>
</dbReference>
<dbReference type="Pfam" id="PF04448">
    <property type="entry name" value="DUF551"/>
    <property type="match status" value="1"/>
</dbReference>
<protein>
    <submittedName>
        <fullName evidence="2">EaA protein</fullName>
    </submittedName>
</protein>
<keyword evidence="3" id="KW-1185">Reference proteome</keyword>
<dbReference type="EMBL" id="KR270151">
    <property type="protein sequence ID" value="AKY03065.1"/>
    <property type="molecule type" value="Genomic_DNA"/>
</dbReference>
<evidence type="ECO:0000313" key="3">
    <source>
        <dbReference type="Proteomes" id="UP000201487"/>
    </source>
</evidence>
<evidence type="ECO:0000313" key="2">
    <source>
        <dbReference type="EMBL" id="AKY03065.1"/>
    </source>
</evidence>
<accession>A0A0K1Y7J4</accession>
<name>A0A0K1Y7J4_9CAUD</name>
<evidence type="ECO:0000259" key="1">
    <source>
        <dbReference type="Pfam" id="PF04448"/>
    </source>
</evidence>